<evidence type="ECO:0000259" key="2">
    <source>
        <dbReference type="PROSITE" id="PS50110"/>
    </source>
</evidence>
<organism evidence="3 4">
    <name type="scientific">Candidatus Sulfurimonas marisnigri</name>
    <dbReference type="NCBI Taxonomy" id="2740405"/>
    <lineage>
        <taxon>Bacteria</taxon>
        <taxon>Pseudomonadati</taxon>
        <taxon>Campylobacterota</taxon>
        <taxon>Epsilonproteobacteria</taxon>
        <taxon>Campylobacterales</taxon>
        <taxon>Sulfurimonadaceae</taxon>
        <taxon>Sulfurimonas</taxon>
    </lineage>
</organism>
<dbReference type="Gene3D" id="3.40.50.2300">
    <property type="match status" value="1"/>
</dbReference>
<gene>
    <name evidence="3" type="ORF">HUE87_09785</name>
</gene>
<dbReference type="SUPFAM" id="SSF52172">
    <property type="entry name" value="CheY-like"/>
    <property type="match status" value="1"/>
</dbReference>
<feature type="domain" description="Response regulatory" evidence="2">
    <location>
        <begin position="3"/>
        <end position="118"/>
    </location>
</feature>
<keyword evidence="1" id="KW-0597">Phosphoprotein</keyword>
<reference evidence="3 4" key="1">
    <citation type="submission" date="2020-05" db="EMBL/GenBank/DDBJ databases">
        <title>Sulfurimonas marisnigri, sp. nov., and Sulfurimonas baltica, sp. nov., manganese oxide reducing chemolithoautotrophs of the class Epsilonproteobacteria isolated from the pelagic redoxclines of the Black and Baltic Seas and emended description of the genus Sulfurimonas.</title>
        <authorList>
            <person name="Henkel J.V."/>
            <person name="Laudan C."/>
            <person name="Werner J."/>
            <person name="Neu T."/>
            <person name="Plewe S."/>
            <person name="Sproer C."/>
            <person name="Bunk B."/>
            <person name="Schulz-Vogt H.N."/>
        </authorList>
    </citation>
    <scope>NUCLEOTIDE SEQUENCE [LARGE SCALE GENOMIC DNA]</scope>
    <source>
        <strain evidence="3 4">SoZ1</strain>
    </source>
</reference>
<evidence type="ECO:0000313" key="3">
    <source>
        <dbReference type="EMBL" id="QOY54166.1"/>
    </source>
</evidence>
<dbReference type="KEGG" id="smas:HUE87_09785"/>
<protein>
    <submittedName>
        <fullName evidence="3">Response regulator</fullName>
    </submittedName>
</protein>
<dbReference type="PANTHER" id="PTHR43228:SF1">
    <property type="entry name" value="TWO-COMPONENT RESPONSE REGULATOR ARR22"/>
    <property type="match status" value="1"/>
</dbReference>
<dbReference type="EMBL" id="CP054493">
    <property type="protein sequence ID" value="QOY54166.1"/>
    <property type="molecule type" value="Genomic_DNA"/>
</dbReference>
<dbReference type="Pfam" id="PF00072">
    <property type="entry name" value="Response_reg"/>
    <property type="match status" value="1"/>
</dbReference>
<keyword evidence="4" id="KW-1185">Reference proteome</keyword>
<name>A0A7S7LZ74_9BACT</name>
<dbReference type="InterPro" id="IPR001789">
    <property type="entry name" value="Sig_transdc_resp-reg_receiver"/>
</dbReference>
<dbReference type="Proteomes" id="UP000593836">
    <property type="component" value="Chromosome"/>
</dbReference>
<dbReference type="PROSITE" id="PS50110">
    <property type="entry name" value="RESPONSE_REGULATORY"/>
    <property type="match status" value="1"/>
</dbReference>
<dbReference type="AlphaFoldDB" id="A0A7S7LZ74"/>
<dbReference type="InterPro" id="IPR011006">
    <property type="entry name" value="CheY-like_superfamily"/>
</dbReference>
<dbReference type="SMART" id="SM00448">
    <property type="entry name" value="REC"/>
    <property type="match status" value="1"/>
</dbReference>
<feature type="modified residue" description="4-aspartylphosphate" evidence="1">
    <location>
        <position position="53"/>
    </location>
</feature>
<dbReference type="GO" id="GO:0000160">
    <property type="term" value="P:phosphorelay signal transduction system"/>
    <property type="evidence" value="ECO:0007669"/>
    <property type="project" value="InterPro"/>
</dbReference>
<proteinExistence type="predicted"/>
<dbReference type="InterPro" id="IPR052048">
    <property type="entry name" value="ST_Response_Regulator"/>
</dbReference>
<evidence type="ECO:0000256" key="1">
    <source>
        <dbReference type="PROSITE-ProRule" id="PRU00169"/>
    </source>
</evidence>
<accession>A0A7S7LZ74</accession>
<dbReference type="RefSeq" id="WP_194366212.1">
    <property type="nucleotide sequence ID" value="NZ_CP054493.1"/>
</dbReference>
<sequence>MISVMIVDDSSIIRKIFAKNLTDMGFTVSGVAKDGREAISMYEKLKPDLVTMDITMPILNGIESLKAIKAKFKDVKVIMITSHGEEKLVMEALLNGAKGYVLKPITPEKIQQAIYKIFPQVIDNNQTKLNNTDIGIITPL</sequence>
<dbReference type="PANTHER" id="PTHR43228">
    <property type="entry name" value="TWO-COMPONENT RESPONSE REGULATOR"/>
    <property type="match status" value="1"/>
</dbReference>
<evidence type="ECO:0000313" key="4">
    <source>
        <dbReference type="Proteomes" id="UP000593836"/>
    </source>
</evidence>